<evidence type="ECO:0000313" key="3">
    <source>
        <dbReference type="Proteomes" id="UP001549921"/>
    </source>
</evidence>
<dbReference type="EMBL" id="JBEDNZ010000014">
    <property type="protein sequence ID" value="KAL0829647.1"/>
    <property type="molecule type" value="Genomic_DNA"/>
</dbReference>
<feature type="region of interest" description="Disordered" evidence="1">
    <location>
        <begin position="83"/>
        <end position="102"/>
    </location>
</feature>
<accession>A0ABD0SV64</accession>
<sequence length="102" mass="11131">MGSLTRRLGQGERVSTNTQLNTEPAACTAPHAPHSPLDEGEAARPKPIDPQIGYSEGRPSAQNSRPKQCVAWVVCHRLNYQDPLLPGLRDPAHGNNTRCPDR</sequence>
<gene>
    <name evidence="2" type="ORF">ABMA28_003153</name>
</gene>
<name>A0ABD0SV64_LOXSC</name>
<comment type="caution">
    <text evidence="2">The sequence shown here is derived from an EMBL/GenBank/DDBJ whole genome shotgun (WGS) entry which is preliminary data.</text>
</comment>
<proteinExistence type="predicted"/>
<dbReference type="Proteomes" id="UP001549921">
    <property type="component" value="Unassembled WGS sequence"/>
</dbReference>
<feature type="region of interest" description="Disordered" evidence="1">
    <location>
        <begin position="1"/>
        <end position="66"/>
    </location>
</feature>
<organism evidence="2 3">
    <name type="scientific">Loxostege sticticalis</name>
    <name type="common">Beet webworm moth</name>
    <dbReference type="NCBI Taxonomy" id="481309"/>
    <lineage>
        <taxon>Eukaryota</taxon>
        <taxon>Metazoa</taxon>
        <taxon>Ecdysozoa</taxon>
        <taxon>Arthropoda</taxon>
        <taxon>Hexapoda</taxon>
        <taxon>Insecta</taxon>
        <taxon>Pterygota</taxon>
        <taxon>Neoptera</taxon>
        <taxon>Endopterygota</taxon>
        <taxon>Lepidoptera</taxon>
        <taxon>Glossata</taxon>
        <taxon>Ditrysia</taxon>
        <taxon>Pyraloidea</taxon>
        <taxon>Crambidae</taxon>
        <taxon>Pyraustinae</taxon>
        <taxon>Loxostege</taxon>
    </lineage>
</organism>
<feature type="compositionally biased region" description="Polar residues" evidence="1">
    <location>
        <begin position="13"/>
        <end position="22"/>
    </location>
</feature>
<evidence type="ECO:0000256" key="1">
    <source>
        <dbReference type="SAM" id="MobiDB-lite"/>
    </source>
</evidence>
<reference evidence="2 3" key="1">
    <citation type="submission" date="2024-06" db="EMBL/GenBank/DDBJ databases">
        <title>A chromosome-level genome assembly of beet webworm, Loxostege sticticalis.</title>
        <authorList>
            <person name="Zhang Y."/>
        </authorList>
    </citation>
    <scope>NUCLEOTIDE SEQUENCE [LARGE SCALE GENOMIC DNA]</scope>
    <source>
        <strain evidence="2">AQ028</strain>
        <tissue evidence="2">Male pupae</tissue>
    </source>
</reference>
<dbReference type="AlphaFoldDB" id="A0ABD0SV64"/>
<protein>
    <submittedName>
        <fullName evidence="2">Uncharacterized protein</fullName>
    </submittedName>
</protein>
<evidence type="ECO:0000313" key="2">
    <source>
        <dbReference type="EMBL" id="KAL0829647.1"/>
    </source>
</evidence>